<dbReference type="InterPro" id="IPR029058">
    <property type="entry name" value="AB_hydrolase_fold"/>
</dbReference>
<accession>A0A399REZ9</accession>
<dbReference type="EMBL" id="QWFX01000006">
    <property type="protein sequence ID" value="RIJ30146.1"/>
    <property type="molecule type" value="Genomic_DNA"/>
</dbReference>
<keyword evidence="3 5" id="KW-0378">Hydrolase</keyword>
<proteinExistence type="predicted"/>
<dbReference type="InterPro" id="IPR054579">
    <property type="entry name" value="GCE-like_dom"/>
</dbReference>
<sequence>MKLLLTGLGWVGRVFVGLILLTGMANCTQLGLNYASLDVDGKPAAYPPIADDPEEFLAEREMWKARLETHVFGPFPEGVEARLVSHEVIDDAYIGGLASLEEYIIEIQGSGKSRQFTLGIAWPQSDMPVPVIISQSFCGNQTAFQYPDMSPPIDESVSDFCGGGEDSTMSRVARLIFGRYISSPPMEQVLTRGYAYASFYTSELIPDSRKPARALMPDFPHGPRGEITGAVSGWAAGFSAAIDILEDDPRTDPARTAIIGHSRSGKSALVAGTYDRSIDAIIAHQAGTGGTALSRDKPGETVEGMVKNYPHWFDPAYQAFDAEGPNTTPVDMHALIALNAPTPLLIGNGRRDVWSDPNGSWRATLEADPVYKAAGTGGLDQSGMREASADADLVFWMRAGGHAITGQDWDFWLDWLDQVMPQGNEVPAASNTASVSPGN</sequence>
<comment type="caution">
    <text evidence="5">The sequence shown here is derived from an EMBL/GenBank/DDBJ whole genome shotgun (WGS) entry which is preliminary data.</text>
</comment>
<keyword evidence="1" id="KW-0719">Serine esterase</keyword>
<keyword evidence="2" id="KW-0732">Signal</keyword>
<evidence type="ECO:0000313" key="6">
    <source>
        <dbReference type="Proteomes" id="UP000266385"/>
    </source>
</evidence>
<reference evidence="5 6" key="1">
    <citation type="submission" date="2018-08" db="EMBL/GenBank/DDBJ databases">
        <title>Henriciella mobilis sp. nov., isolated from seawater.</title>
        <authorList>
            <person name="Cheng H."/>
            <person name="Wu Y.-H."/>
            <person name="Xu X.-W."/>
            <person name="Guo L.-L."/>
        </authorList>
    </citation>
    <scope>NUCLEOTIDE SEQUENCE [LARGE SCALE GENOMIC DNA]</scope>
    <source>
        <strain evidence="5 6">JN25</strain>
    </source>
</reference>
<dbReference type="SUPFAM" id="SSF53474">
    <property type="entry name" value="alpha/beta-Hydrolases"/>
    <property type="match status" value="1"/>
</dbReference>
<dbReference type="GO" id="GO:0052689">
    <property type="term" value="F:carboxylic ester hydrolase activity"/>
    <property type="evidence" value="ECO:0007669"/>
    <property type="project" value="UniProtKB-KW"/>
</dbReference>
<gene>
    <name evidence="5" type="ORF">D1223_05710</name>
</gene>
<dbReference type="AlphaFoldDB" id="A0A399REZ9"/>
<evidence type="ECO:0000259" key="4">
    <source>
        <dbReference type="Pfam" id="PF22244"/>
    </source>
</evidence>
<name>A0A399REZ9_9PROT</name>
<evidence type="ECO:0000313" key="5">
    <source>
        <dbReference type="EMBL" id="RIJ30146.1"/>
    </source>
</evidence>
<protein>
    <submittedName>
        <fullName evidence="5">Alpha/beta hydrolase</fullName>
    </submittedName>
</protein>
<dbReference type="RefSeq" id="WP_119375465.1">
    <property type="nucleotide sequence ID" value="NZ_QWFX01000006.1"/>
</dbReference>
<feature type="domain" description="4-O-methyl-glucuronoyl methylesterase-like" evidence="4">
    <location>
        <begin position="227"/>
        <end position="375"/>
    </location>
</feature>
<dbReference type="Pfam" id="PF22244">
    <property type="entry name" value="GCE_fung"/>
    <property type="match status" value="1"/>
</dbReference>
<organism evidence="5 6">
    <name type="scientific">Henriciella mobilis</name>
    <dbReference type="NCBI Taxonomy" id="2305467"/>
    <lineage>
        <taxon>Bacteria</taxon>
        <taxon>Pseudomonadati</taxon>
        <taxon>Pseudomonadota</taxon>
        <taxon>Alphaproteobacteria</taxon>
        <taxon>Hyphomonadales</taxon>
        <taxon>Hyphomonadaceae</taxon>
        <taxon>Henriciella</taxon>
    </lineage>
</organism>
<evidence type="ECO:0000256" key="2">
    <source>
        <dbReference type="ARBA" id="ARBA00022729"/>
    </source>
</evidence>
<dbReference type="Gene3D" id="3.40.50.1820">
    <property type="entry name" value="alpha/beta hydrolase"/>
    <property type="match status" value="1"/>
</dbReference>
<dbReference type="Proteomes" id="UP000266385">
    <property type="component" value="Unassembled WGS sequence"/>
</dbReference>
<dbReference type="OrthoDB" id="217645at2"/>
<evidence type="ECO:0000256" key="3">
    <source>
        <dbReference type="ARBA" id="ARBA00022801"/>
    </source>
</evidence>
<evidence type="ECO:0000256" key="1">
    <source>
        <dbReference type="ARBA" id="ARBA00022487"/>
    </source>
</evidence>
<keyword evidence="6" id="KW-1185">Reference proteome</keyword>